<accession>A0A6M3JLP7</accession>
<organism evidence="1">
    <name type="scientific">viral metagenome</name>
    <dbReference type="NCBI Taxonomy" id="1070528"/>
    <lineage>
        <taxon>unclassified sequences</taxon>
        <taxon>metagenomes</taxon>
        <taxon>organismal metagenomes</taxon>
    </lineage>
</organism>
<dbReference type="EMBL" id="MT141842">
    <property type="protein sequence ID" value="QJA71054.1"/>
    <property type="molecule type" value="Genomic_DNA"/>
</dbReference>
<evidence type="ECO:0000313" key="2">
    <source>
        <dbReference type="EMBL" id="QJA94605.1"/>
    </source>
</evidence>
<sequence>MRETKRVITITIDMSSDSDKGPIASIEGIVISPQEDMQMCTAEKAAQELFADLLFKVEEKFHVLARDGRKEVEKEDSEK</sequence>
<proteinExistence type="predicted"/>
<gene>
    <name evidence="1" type="ORF">MM415A03401_0015</name>
    <name evidence="2" type="ORF">MM415B03817_0014</name>
</gene>
<dbReference type="EMBL" id="MT143245">
    <property type="protein sequence ID" value="QJA94605.1"/>
    <property type="molecule type" value="Genomic_DNA"/>
</dbReference>
<protein>
    <submittedName>
        <fullName evidence="1">Uncharacterized protein</fullName>
    </submittedName>
</protein>
<reference evidence="1" key="1">
    <citation type="submission" date="2020-03" db="EMBL/GenBank/DDBJ databases">
        <title>The deep terrestrial virosphere.</title>
        <authorList>
            <person name="Holmfeldt K."/>
            <person name="Nilsson E."/>
            <person name="Simone D."/>
            <person name="Lopez-Fernandez M."/>
            <person name="Wu X."/>
            <person name="de Brujin I."/>
            <person name="Lundin D."/>
            <person name="Andersson A."/>
            <person name="Bertilsson S."/>
            <person name="Dopson M."/>
        </authorList>
    </citation>
    <scope>NUCLEOTIDE SEQUENCE</scope>
    <source>
        <strain evidence="1">MM415A03401</strain>
        <strain evidence="2">MM415B03817</strain>
    </source>
</reference>
<name>A0A6M3JLP7_9ZZZZ</name>
<evidence type="ECO:0000313" key="1">
    <source>
        <dbReference type="EMBL" id="QJA71054.1"/>
    </source>
</evidence>
<dbReference type="AlphaFoldDB" id="A0A6M3JLP7"/>